<evidence type="ECO:0000313" key="2">
    <source>
        <dbReference type="EMBL" id="RKG35341.1"/>
    </source>
</evidence>
<dbReference type="Proteomes" id="UP000269001">
    <property type="component" value="Unassembled WGS sequence"/>
</dbReference>
<keyword evidence="2" id="KW-0489">Methyltransferase</keyword>
<keyword evidence="2" id="KW-0808">Transferase</keyword>
<dbReference type="AlphaFoldDB" id="A0A3A8F2I2"/>
<dbReference type="InterPro" id="IPR029063">
    <property type="entry name" value="SAM-dependent_MTases_sf"/>
</dbReference>
<gene>
    <name evidence="2" type="ORF">D7V21_03315</name>
</gene>
<name>A0A3A8F2I2_9GAMM</name>
<dbReference type="InterPro" id="IPR025714">
    <property type="entry name" value="Methyltranfer_dom"/>
</dbReference>
<evidence type="ECO:0000259" key="1">
    <source>
        <dbReference type="Pfam" id="PF13847"/>
    </source>
</evidence>
<keyword evidence="3" id="KW-1185">Reference proteome</keyword>
<evidence type="ECO:0000313" key="3">
    <source>
        <dbReference type="Proteomes" id="UP000269001"/>
    </source>
</evidence>
<reference evidence="2 3" key="1">
    <citation type="submission" date="2018-09" db="EMBL/GenBank/DDBJ databases">
        <title>The draft genome of Acinetobacter spp. strains.</title>
        <authorList>
            <person name="Qin J."/>
            <person name="Feng Y."/>
            <person name="Zong Z."/>
        </authorList>
    </citation>
    <scope>NUCLEOTIDE SEQUENCE [LARGE SCALE GENOMIC DNA]</scope>
    <source>
        <strain evidence="2 3">WCHAc060096</strain>
    </source>
</reference>
<dbReference type="EMBL" id="RAXU01000003">
    <property type="protein sequence ID" value="RKG35341.1"/>
    <property type="molecule type" value="Genomic_DNA"/>
</dbReference>
<dbReference type="SUPFAM" id="SSF53335">
    <property type="entry name" value="S-adenosyl-L-methionine-dependent methyltransferases"/>
    <property type="match status" value="1"/>
</dbReference>
<accession>A0A3A8F2I2</accession>
<dbReference type="Pfam" id="PF13847">
    <property type="entry name" value="Methyltransf_31"/>
    <property type="match status" value="1"/>
</dbReference>
<protein>
    <submittedName>
        <fullName evidence="2">Class I SAM-dependent methyltransferase</fullName>
    </submittedName>
</protein>
<dbReference type="GO" id="GO:0008168">
    <property type="term" value="F:methyltransferase activity"/>
    <property type="evidence" value="ECO:0007669"/>
    <property type="project" value="UniProtKB-KW"/>
</dbReference>
<dbReference type="RefSeq" id="WP_120369114.1">
    <property type="nucleotide sequence ID" value="NZ_RAXU01000003.1"/>
</dbReference>
<organism evidence="2 3">
    <name type="scientific">Acinetobacter guerrae</name>
    <dbReference type="NCBI Taxonomy" id="1843371"/>
    <lineage>
        <taxon>Bacteria</taxon>
        <taxon>Pseudomonadati</taxon>
        <taxon>Pseudomonadota</taxon>
        <taxon>Gammaproteobacteria</taxon>
        <taxon>Moraxellales</taxon>
        <taxon>Moraxellaceae</taxon>
        <taxon>Acinetobacter</taxon>
    </lineage>
</organism>
<feature type="domain" description="Methyltransferase" evidence="1">
    <location>
        <begin position="49"/>
        <end position="180"/>
    </location>
</feature>
<sequence>MSLDIPSPINLKNLDDAKAWELSANIKRPWRYDFFSYYLQNIEQNNNVKLQILELGSGPGFLGKYLLEHLPDIQYTAFDFSEVMHTLALQKLNPNESQRATYLVGDFKQANWQKSLEKFDYIIIHQALHELRHKTYALDFHQVVMNLLKHKATYFVCDHLFAEHAMQNNELYMSKTEHLKVFQDAGFTQVRIPLEIQGLCLFECKV</sequence>
<proteinExistence type="predicted"/>
<dbReference type="GO" id="GO:0032259">
    <property type="term" value="P:methylation"/>
    <property type="evidence" value="ECO:0007669"/>
    <property type="project" value="UniProtKB-KW"/>
</dbReference>
<dbReference type="Gene3D" id="3.40.50.150">
    <property type="entry name" value="Vaccinia Virus protein VP39"/>
    <property type="match status" value="1"/>
</dbReference>
<comment type="caution">
    <text evidence="2">The sequence shown here is derived from an EMBL/GenBank/DDBJ whole genome shotgun (WGS) entry which is preliminary data.</text>
</comment>
<dbReference type="CDD" id="cd02440">
    <property type="entry name" value="AdoMet_MTases"/>
    <property type="match status" value="1"/>
</dbReference>